<dbReference type="Pfam" id="PF13193">
    <property type="entry name" value="AMP-binding_C"/>
    <property type="match status" value="1"/>
</dbReference>
<evidence type="ECO:0000259" key="5">
    <source>
        <dbReference type="Pfam" id="PF00501"/>
    </source>
</evidence>
<protein>
    <submittedName>
        <fullName evidence="7">2,3-dihydroxybenzoate--AMP ligase</fullName>
    </submittedName>
</protein>
<feature type="domain" description="AMP-dependent synthetase/ligase" evidence="5">
    <location>
        <begin position="38"/>
        <end position="412"/>
    </location>
</feature>
<reference evidence="8" key="1">
    <citation type="submission" date="2015-07" db="EMBL/GenBank/DDBJ databases">
        <title>Draft genome sequence of Streptomyces sp. CMAA 1322, a bacterium isolated from Caatinga biome, from dry forest semiarid of Brazil.</title>
        <authorList>
            <person name="Santos S.N."/>
            <person name="Gacesa R."/>
            <person name="Taketani R.G."/>
            <person name="Long P.F."/>
            <person name="Melo I.S."/>
        </authorList>
    </citation>
    <scope>NUCLEOTIDE SEQUENCE [LARGE SCALE GENOMIC DNA]</scope>
    <source>
        <strain evidence="8">CMAA 1322</strain>
    </source>
</reference>
<dbReference type="SUPFAM" id="SSF56801">
    <property type="entry name" value="Acetyl-CoA synthetase-like"/>
    <property type="match status" value="1"/>
</dbReference>
<keyword evidence="2 7" id="KW-0436">Ligase</keyword>
<feature type="domain" description="AMP-binding enzyme C-terminal" evidence="6">
    <location>
        <begin position="468"/>
        <end position="539"/>
    </location>
</feature>
<dbReference type="GO" id="GO:0005524">
    <property type="term" value="F:ATP binding"/>
    <property type="evidence" value="ECO:0007669"/>
    <property type="project" value="UniProtKB-KW"/>
</dbReference>
<dbReference type="InterPro" id="IPR042099">
    <property type="entry name" value="ANL_N_sf"/>
</dbReference>
<evidence type="ECO:0000256" key="1">
    <source>
        <dbReference type="ARBA" id="ARBA00006432"/>
    </source>
</evidence>
<comment type="similarity">
    <text evidence="1">Belongs to the ATP-dependent AMP-binding enzyme family.</text>
</comment>
<dbReference type="GO" id="GO:0031956">
    <property type="term" value="F:medium-chain fatty acid-CoA ligase activity"/>
    <property type="evidence" value="ECO:0007669"/>
    <property type="project" value="TreeGrafter"/>
</dbReference>
<dbReference type="Gene3D" id="3.40.50.12780">
    <property type="entry name" value="N-terminal domain of ligase-like"/>
    <property type="match status" value="1"/>
</dbReference>
<comment type="caution">
    <text evidence="7">The sequence shown here is derived from an EMBL/GenBank/DDBJ whole genome shotgun (WGS) entry which is preliminary data.</text>
</comment>
<evidence type="ECO:0000259" key="6">
    <source>
        <dbReference type="Pfam" id="PF13193"/>
    </source>
</evidence>
<dbReference type="Proteomes" id="UP000037288">
    <property type="component" value="Unassembled WGS sequence"/>
</dbReference>
<gene>
    <name evidence="7" type="ORF">AC230_21655</name>
</gene>
<sequence length="552" mass="57638">MSRAAPRRWPVIAGERAERYRREGLWRAERIDEIVLAHAASRPGAPALVCGERRLTHGELAAAVGAAARRLAALGVRRGSPVVVQLPNGVELVVLTLALSRLGAPPVLTPVTLRAFELEHIVSVTRPAALALPRRHARFDHLALGRALRDGHPGPEGPMALLVTGGRPEDAADTVDLTALCAPPDGPYEAGGEGEPAGPGDPAVCLLSNGTTGRPKVIPRLHEAYGHQLRHTPAVAGVGPDAIYLAVMPATHGFVLGCPGVLGTLSAGGTVVLGGSAEPAAAFELIEREGVTHTTLVPALAERWAEAASEPGTPDLSSLRVLQVGGARPHPRQIERIPEALGCRVQQCYGMSEGLLCYTALDDPDEVVLGTQGRPLSPADEILVLDDEGAPVADGGVGELLTRGPYTVAGYLGDPAADASAFTTDGFYRTGDLVRVHPSGALVVEGRTRDVVNRGGEKIPAAELDLLAAEHPAVAAAAAVAAPHPRFGEIVCLYVVPCAGRSLDLEDVRAFLRSRGLAGFKLPERLEVVDGLPYLGIGKVDKAALRRRAAAR</sequence>
<dbReference type="Pfam" id="PF00501">
    <property type="entry name" value="AMP-binding"/>
    <property type="match status" value="1"/>
</dbReference>
<evidence type="ECO:0000313" key="8">
    <source>
        <dbReference type="Proteomes" id="UP000037288"/>
    </source>
</evidence>
<dbReference type="InterPro" id="IPR025110">
    <property type="entry name" value="AMP-bd_C"/>
</dbReference>
<dbReference type="PANTHER" id="PTHR43201:SF5">
    <property type="entry name" value="MEDIUM-CHAIN ACYL-COA LIGASE ACSF2, MITOCHONDRIAL"/>
    <property type="match status" value="1"/>
</dbReference>
<dbReference type="PANTHER" id="PTHR43201">
    <property type="entry name" value="ACYL-COA SYNTHETASE"/>
    <property type="match status" value="1"/>
</dbReference>
<evidence type="ECO:0000256" key="3">
    <source>
        <dbReference type="ARBA" id="ARBA00022741"/>
    </source>
</evidence>
<accession>A0A0K9XB93</accession>
<dbReference type="AlphaFoldDB" id="A0A0K9XB93"/>
<dbReference type="InterPro" id="IPR045851">
    <property type="entry name" value="AMP-bd_C_sf"/>
</dbReference>
<dbReference type="EMBL" id="LFXA01000014">
    <property type="protein sequence ID" value="KNB50665.1"/>
    <property type="molecule type" value="Genomic_DNA"/>
</dbReference>
<evidence type="ECO:0000313" key="7">
    <source>
        <dbReference type="EMBL" id="KNB50665.1"/>
    </source>
</evidence>
<dbReference type="STRING" id="1678637.AC230_21655"/>
<dbReference type="GO" id="GO:0006631">
    <property type="term" value="P:fatty acid metabolic process"/>
    <property type="evidence" value="ECO:0007669"/>
    <property type="project" value="TreeGrafter"/>
</dbReference>
<evidence type="ECO:0000256" key="2">
    <source>
        <dbReference type="ARBA" id="ARBA00022598"/>
    </source>
</evidence>
<keyword evidence="8" id="KW-1185">Reference proteome</keyword>
<organism evidence="7 8">
    <name type="scientific">Streptomyces caatingaensis</name>
    <dbReference type="NCBI Taxonomy" id="1678637"/>
    <lineage>
        <taxon>Bacteria</taxon>
        <taxon>Bacillati</taxon>
        <taxon>Actinomycetota</taxon>
        <taxon>Actinomycetes</taxon>
        <taxon>Kitasatosporales</taxon>
        <taxon>Streptomycetaceae</taxon>
        <taxon>Streptomyces</taxon>
    </lineage>
</organism>
<dbReference type="InterPro" id="IPR000873">
    <property type="entry name" value="AMP-dep_synth/lig_dom"/>
</dbReference>
<dbReference type="Gene3D" id="3.30.300.30">
    <property type="match status" value="1"/>
</dbReference>
<keyword evidence="3" id="KW-0547">Nucleotide-binding</keyword>
<evidence type="ECO:0000256" key="4">
    <source>
        <dbReference type="ARBA" id="ARBA00022840"/>
    </source>
</evidence>
<keyword evidence="4" id="KW-0067">ATP-binding</keyword>
<name>A0A0K9XB93_9ACTN</name>
<dbReference type="PATRIC" id="fig|1678637.3.peg.4645"/>
<proteinExistence type="inferred from homology"/>
<dbReference type="FunFam" id="2.30.38.10:FF:000003">
    <property type="entry name" value="Vibriobactin-specific 2,3-dihydroxybenzoate-AMP ligase"/>
    <property type="match status" value="1"/>
</dbReference>